<evidence type="ECO:0000313" key="2">
    <source>
        <dbReference type="Proteomes" id="UP000319257"/>
    </source>
</evidence>
<name>A0A507BEP9_9PEZI</name>
<dbReference type="Proteomes" id="UP000319257">
    <property type="component" value="Unassembled WGS sequence"/>
</dbReference>
<sequence>MGFPKLTPAFTAHVVIDAPSPVGSTKAAGLVHVPFIPGLGTFKSEPSYALQLDGQIEHGADYITVDPNGTRARLDVNSLVRDKATGAFVRVNYQGVIDLTSPAGKVLGGAADAKTTDFGDAFTSWQLQSGDEKLKALEDKVFVGAGRFILEQGKPVIVEYKISEVTV</sequence>
<evidence type="ECO:0000313" key="1">
    <source>
        <dbReference type="EMBL" id="TPX18447.1"/>
    </source>
</evidence>
<dbReference type="Pfam" id="PF11578">
    <property type="entry name" value="DUF3237"/>
    <property type="match status" value="1"/>
</dbReference>
<protein>
    <submittedName>
        <fullName evidence="1">Uncharacterized protein</fullName>
    </submittedName>
</protein>
<dbReference type="GeneID" id="41979079"/>
<dbReference type="InParanoid" id="A0A507BEP9"/>
<organism evidence="1 2">
    <name type="scientific">Thyridium curvatum</name>
    <dbReference type="NCBI Taxonomy" id="1093900"/>
    <lineage>
        <taxon>Eukaryota</taxon>
        <taxon>Fungi</taxon>
        <taxon>Dikarya</taxon>
        <taxon>Ascomycota</taxon>
        <taxon>Pezizomycotina</taxon>
        <taxon>Sordariomycetes</taxon>
        <taxon>Sordariomycetidae</taxon>
        <taxon>Thyridiales</taxon>
        <taxon>Thyridiaceae</taxon>
        <taxon>Thyridium</taxon>
    </lineage>
</organism>
<accession>A0A507BEP9</accession>
<dbReference type="Gene3D" id="2.40.160.20">
    <property type="match status" value="1"/>
</dbReference>
<dbReference type="AlphaFoldDB" id="A0A507BEP9"/>
<gene>
    <name evidence="1" type="ORF">E0L32_011632</name>
</gene>
<reference evidence="1 2" key="1">
    <citation type="submission" date="2019-06" db="EMBL/GenBank/DDBJ databases">
        <title>Draft genome sequence of the filamentous fungus Phialemoniopsis curvata isolated from diesel fuel.</title>
        <authorList>
            <person name="Varaljay V.A."/>
            <person name="Lyon W.J."/>
            <person name="Crouch A.L."/>
            <person name="Drake C.E."/>
            <person name="Hollomon J.M."/>
            <person name="Nadeau L.J."/>
            <person name="Nunn H.S."/>
            <person name="Stevenson B.S."/>
            <person name="Bojanowski C.L."/>
            <person name="Crookes-Goodson W.J."/>
        </authorList>
    </citation>
    <scope>NUCLEOTIDE SEQUENCE [LARGE SCALE GENOMIC DNA]</scope>
    <source>
        <strain evidence="1 2">D216</strain>
    </source>
</reference>
<dbReference type="EMBL" id="SKBQ01000112">
    <property type="protein sequence ID" value="TPX18447.1"/>
    <property type="molecule type" value="Genomic_DNA"/>
</dbReference>
<keyword evidence="2" id="KW-1185">Reference proteome</keyword>
<comment type="caution">
    <text evidence="1">The sequence shown here is derived from an EMBL/GenBank/DDBJ whole genome shotgun (WGS) entry which is preliminary data.</text>
</comment>
<proteinExistence type="predicted"/>
<dbReference type="RefSeq" id="XP_031000158.1">
    <property type="nucleotide sequence ID" value="XM_031134383.1"/>
</dbReference>
<dbReference type="OrthoDB" id="2544694at2759"/>